<reference evidence="1 2" key="1">
    <citation type="submission" date="2019-02" db="EMBL/GenBank/DDBJ databases">
        <title>Complete genome sequence of Burkholderia cenocepacia phage BcepSaruman.</title>
        <authorList>
            <person name="Park K."/>
            <person name="Liu M."/>
            <person name="Gill J."/>
        </authorList>
    </citation>
    <scope>NUCLEOTIDE SEQUENCE [LARGE SCALE GENOMIC DNA]</scope>
</reference>
<keyword evidence="2" id="KW-1185">Reference proteome</keyword>
<evidence type="ECO:0000313" key="1">
    <source>
        <dbReference type="EMBL" id="QBX06800.1"/>
    </source>
</evidence>
<name>A0A4D5ZDL7_9CAUD</name>
<organism evidence="1 2">
    <name type="scientific">Burkholderia phage BcepSaruman</name>
    <dbReference type="NCBI Taxonomy" id="2530032"/>
    <lineage>
        <taxon>Viruses</taxon>
        <taxon>Duplodnaviria</taxon>
        <taxon>Heunggongvirae</taxon>
        <taxon>Uroviricota</taxon>
        <taxon>Caudoviricetes</taxon>
        <taxon>Sarumanvirus</taxon>
        <taxon>Sarumanvirus bcepsaruman</taxon>
    </lineage>
</organism>
<evidence type="ECO:0000313" key="2">
    <source>
        <dbReference type="Proteomes" id="UP000296455"/>
    </source>
</evidence>
<dbReference type="Proteomes" id="UP000296455">
    <property type="component" value="Segment"/>
</dbReference>
<proteinExistence type="predicted"/>
<protein>
    <submittedName>
        <fullName evidence="1">Uncharacterized protein</fullName>
    </submittedName>
</protein>
<dbReference type="EMBL" id="MK552140">
    <property type="protein sequence ID" value="QBX06800.1"/>
    <property type="molecule type" value="Genomic_DNA"/>
</dbReference>
<sequence>MDRIYVLEWRTQPHVLHDIGIPGLGEVGRYHAATALSGWRRAQVERVRQNMKNRVPGFRKFTTYMDIGDWNAYADGWDYVPDNPLRHVESKSHRSIYDFFTSIGWNWTTLEFRA</sequence>
<gene>
    <name evidence="1" type="ORF">BcepSaruman_387</name>
</gene>
<accession>A0A4D5ZDL7</accession>